<keyword evidence="7" id="KW-1185">Reference proteome</keyword>
<dbReference type="Proteomes" id="UP001142610">
    <property type="component" value="Unassembled WGS sequence"/>
</dbReference>
<accession>A0A9X2RJS4</accession>
<dbReference type="GO" id="GO:0019867">
    <property type="term" value="C:outer membrane"/>
    <property type="evidence" value="ECO:0007669"/>
    <property type="project" value="InterPro"/>
</dbReference>
<feature type="chain" id="PRO_5040803872" evidence="4">
    <location>
        <begin position="24"/>
        <end position="617"/>
    </location>
</feature>
<dbReference type="Gene3D" id="2.40.160.50">
    <property type="entry name" value="membrane protein fhac: a member of the omp85/tpsb transporter family"/>
    <property type="match status" value="1"/>
</dbReference>
<reference evidence="6" key="1">
    <citation type="submission" date="2022-07" db="EMBL/GenBank/DDBJ databases">
        <title>Parvularcula maris sp. nov., an algicidal bacterium isolated from seawater.</title>
        <authorList>
            <person name="Li F."/>
        </authorList>
    </citation>
    <scope>NUCLEOTIDE SEQUENCE</scope>
    <source>
        <strain evidence="6">BGMRC 0090</strain>
    </source>
</reference>
<keyword evidence="3" id="KW-0472">Membrane</keyword>
<comment type="subcellular location">
    <subcellularLocation>
        <location evidence="1">Membrane</location>
    </subcellularLocation>
</comment>
<feature type="signal peptide" evidence="4">
    <location>
        <begin position="1"/>
        <end position="23"/>
    </location>
</feature>
<evidence type="ECO:0000256" key="3">
    <source>
        <dbReference type="ARBA" id="ARBA00023136"/>
    </source>
</evidence>
<dbReference type="EMBL" id="JANIBC010000014">
    <property type="protein sequence ID" value="MCQ8186196.1"/>
    <property type="molecule type" value="Genomic_DNA"/>
</dbReference>
<keyword evidence="2" id="KW-0812">Transmembrane</keyword>
<evidence type="ECO:0000256" key="4">
    <source>
        <dbReference type="SAM" id="SignalP"/>
    </source>
</evidence>
<evidence type="ECO:0000313" key="6">
    <source>
        <dbReference type="EMBL" id="MCQ8186196.1"/>
    </source>
</evidence>
<evidence type="ECO:0000256" key="2">
    <source>
        <dbReference type="ARBA" id="ARBA00022452"/>
    </source>
</evidence>
<gene>
    <name evidence="6" type="ORF">NOG11_12480</name>
</gene>
<dbReference type="Pfam" id="PF01103">
    <property type="entry name" value="Omp85"/>
    <property type="match status" value="1"/>
</dbReference>
<proteinExistence type="predicted"/>
<protein>
    <submittedName>
        <fullName evidence="6">BamA/TamA family outer membrane protein</fullName>
    </submittedName>
</protein>
<dbReference type="InterPro" id="IPR034746">
    <property type="entry name" value="POTRA"/>
</dbReference>
<comment type="caution">
    <text evidence="6">The sequence shown here is derived from an EMBL/GenBank/DDBJ whole genome shotgun (WGS) entry which is preliminary data.</text>
</comment>
<evidence type="ECO:0000313" key="7">
    <source>
        <dbReference type="Proteomes" id="UP001142610"/>
    </source>
</evidence>
<evidence type="ECO:0000256" key="1">
    <source>
        <dbReference type="ARBA" id="ARBA00004370"/>
    </source>
</evidence>
<organism evidence="6 7">
    <name type="scientific">Parvularcula maris</name>
    <dbReference type="NCBI Taxonomy" id="2965077"/>
    <lineage>
        <taxon>Bacteria</taxon>
        <taxon>Pseudomonadati</taxon>
        <taxon>Pseudomonadota</taxon>
        <taxon>Alphaproteobacteria</taxon>
        <taxon>Parvularculales</taxon>
        <taxon>Parvularculaceae</taxon>
        <taxon>Parvularcula</taxon>
    </lineage>
</organism>
<dbReference type="Gene3D" id="3.10.20.310">
    <property type="entry name" value="membrane protein fhac"/>
    <property type="match status" value="2"/>
</dbReference>
<dbReference type="PANTHER" id="PTHR12815:SF42">
    <property type="entry name" value="BACTERIAL SURFACE ANTIGEN (D15) DOMAIN-CONTAINING PROTEIN"/>
    <property type="match status" value="1"/>
</dbReference>
<dbReference type="PROSITE" id="PS51779">
    <property type="entry name" value="POTRA"/>
    <property type="match status" value="1"/>
</dbReference>
<evidence type="ECO:0000259" key="5">
    <source>
        <dbReference type="PROSITE" id="PS51779"/>
    </source>
</evidence>
<dbReference type="InterPro" id="IPR039910">
    <property type="entry name" value="D15-like"/>
</dbReference>
<keyword evidence="2" id="KW-1134">Transmembrane beta strand</keyword>
<dbReference type="RefSeq" id="WP_256620093.1">
    <property type="nucleotide sequence ID" value="NZ_JANIBC010000014.1"/>
</dbReference>
<dbReference type="InterPro" id="IPR000184">
    <property type="entry name" value="Bac_surfAg_D15"/>
</dbReference>
<dbReference type="AlphaFoldDB" id="A0A9X2RJS4"/>
<name>A0A9X2RJS4_9PROT</name>
<keyword evidence="4" id="KW-0732">Signal</keyword>
<dbReference type="PANTHER" id="PTHR12815">
    <property type="entry name" value="SORTING AND ASSEMBLY MACHINERY SAMM50 PROTEIN FAMILY MEMBER"/>
    <property type="match status" value="1"/>
</dbReference>
<feature type="domain" description="POTRA" evidence="5">
    <location>
        <begin position="193"/>
        <end position="266"/>
    </location>
</feature>
<sequence length="617" mass="67590">MIMLRRLLLAPALCLALAGQAAAELEVKVTIEGLSNKLRKELRPVSSLARDPDSFSALAPVRRAANSDADALLAALQSKGFYAARIEPEVRREEDNVLVTFTIETGTKFDITGYELTYADEQKVERPESLYAMGIEPDGSPTGESLLAIENQILEWFWNEGYLGAEIARRAVLSDFSEASGRATYEVRTGAKATYANIEVTGAERTDVEYIRQYRTFERGDLAERSEIDRYRERLVETALFSEVEVTPQLPAEDGTTDILVRVTERKPRTIGGGVSYATDIGPTATVFWENRNALKRGETLRAEILASQPIQQGSASFRKDRPRLPGFYNLQAILRNEDTDAFEAQTAQVGGSIGKFWLNDDLTTEGGILLQHSDIRELECFGPNGARIFPDDDESCVEDLGGTVETSTRIFQAVSFPLTVLWDNQEEPLDPQDGFRARFTVQPFVGTVNFNRLETSYTDRIFWGEDDGGTLAGRIRVGAIYGASRAEIPATERYFAGGGGSIRGYAFQEASPIDNTTGEILGGASLAEISVELRQHVTEAIELAVFSDIGGAFESNSPDFGNVLVGAGIGVRYHTPIGPIRLDIAFPLDKRDEPVEGGPFEGDAPVQVLIGLGQPF</sequence>